<reference evidence="2 3" key="1">
    <citation type="submission" date="2019-11" db="EMBL/GenBank/DDBJ databases">
        <title>Complete genome sequence of Spiroplasma tabanidicola TAUS-1 (DSM 22603).</title>
        <authorList>
            <person name="Huang C.-T."/>
            <person name="Lin Y.-C."/>
            <person name="Kuo C.-H."/>
        </authorList>
    </citation>
    <scope>NUCLEOTIDE SEQUENCE [LARGE SCALE GENOMIC DNA]</scope>
    <source>
        <strain evidence="2 3">TAUS-1</strain>
    </source>
</reference>
<feature type="transmembrane region" description="Helical" evidence="1">
    <location>
        <begin position="108"/>
        <end position="132"/>
    </location>
</feature>
<dbReference type="RefSeq" id="WP_156006725.1">
    <property type="nucleotide sequence ID" value="NZ_CP046276.1"/>
</dbReference>
<evidence type="ECO:0008006" key="4">
    <source>
        <dbReference type="Google" id="ProtNLM"/>
    </source>
</evidence>
<evidence type="ECO:0000256" key="1">
    <source>
        <dbReference type="SAM" id="Phobius"/>
    </source>
</evidence>
<keyword evidence="3" id="KW-1185">Reference proteome</keyword>
<sequence>MGTTRRRSKGGILFAKRRREALQEALIHGPVGNMYTKRFLKSKHVNMVSEGDFLARIRCLCAATYALPFQLIFVFYFIYARVAVQIEANKSFIVPSEDNYLFRDQVNLLNIFVALQLYHILLLSITMIVMLNQTLGIGTIIFTTIYNFLFIAEALLYGSFLFVLDWVGILKKFKDISYVWEMVKTQWLWIVGIYLLLRSFRPLIGIFKDVNMWNREWIRIDRYRKTEDKENAFVFKTWVTPGEIKARREMIAAGWFAIILASVFEITDVFLNTHYELTKYIILIFGYIVFLGAYVVPYNKYSLIFFWVNQTFLLGLLIYALTLIQNNAWQQYNWYMYFYGLLLIPWVLSLKASIRYTWTIKDAQEIKAVVLNMFDNKDDFEKFLEKREEDRKLEPTSV</sequence>
<feature type="transmembrane region" description="Helical" evidence="1">
    <location>
        <begin position="57"/>
        <end position="79"/>
    </location>
</feature>
<feature type="transmembrane region" description="Helical" evidence="1">
    <location>
        <begin position="187"/>
        <end position="207"/>
    </location>
</feature>
<gene>
    <name evidence="2" type="ORF">STABA_v1c07470</name>
</gene>
<evidence type="ECO:0000313" key="3">
    <source>
        <dbReference type="Proteomes" id="UP000424468"/>
    </source>
</evidence>
<feature type="transmembrane region" description="Helical" evidence="1">
    <location>
        <begin position="277"/>
        <end position="296"/>
    </location>
</feature>
<name>A0A6I6CJ59_9MOLU</name>
<keyword evidence="1" id="KW-0472">Membrane</keyword>
<proteinExistence type="predicted"/>
<organism evidence="2 3">
    <name type="scientific">Spiroplasma tabanidicola</name>
    <dbReference type="NCBI Taxonomy" id="324079"/>
    <lineage>
        <taxon>Bacteria</taxon>
        <taxon>Bacillati</taxon>
        <taxon>Mycoplasmatota</taxon>
        <taxon>Mollicutes</taxon>
        <taxon>Entomoplasmatales</taxon>
        <taxon>Spiroplasmataceae</taxon>
        <taxon>Spiroplasma</taxon>
    </lineage>
</organism>
<feature type="transmembrane region" description="Helical" evidence="1">
    <location>
        <begin position="250"/>
        <end position="271"/>
    </location>
</feature>
<dbReference type="EMBL" id="CP046276">
    <property type="protein sequence ID" value="QGS52103.1"/>
    <property type="molecule type" value="Genomic_DNA"/>
</dbReference>
<keyword evidence="1" id="KW-0812">Transmembrane</keyword>
<keyword evidence="1" id="KW-1133">Transmembrane helix</keyword>
<evidence type="ECO:0000313" key="2">
    <source>
        <dbReference type="EMBL" id="QGS52103.1"/>
    </source>
</evidence>
<feature type="transmembrane region" description="Helical" evidence="1">
    <location>
        <begin position="334"/>
        <end position="354"/>
    </location>
</feature>
<protein>
    <recommendedName>
        <fullName evidence="4">Transmembrane protein</fullName>
    </recommendedName>
</protein>
<dbReference type="OrthoDB" id="387949at2"/>
<dbReference type="KEGG" id="stab:STABA_v1c07470"/>
<accession>A0A6I6CJ59</accession>
<dbReference type="Proteomes" id="UP000424468">
    <property type="component" value="Chromosome"/>
</dbReference>
<feature type="transmembrane region" description="Helical" evidence="1">
    <location>
        <begin position="303"/>
        <end position="322"/>
    </location>
</feature>
<feature type="transmembrane region" description="Helical" evidence="1">
    <location>
        <begin position="144"/>
        <end position="167"/>
    </location>
</feature>
<dbReference type="AlphaFoldDB" id="A0A6I6CJ59"/>